<dbReference type="InterPro" id="IPR003593">
    <property type="entry name" value="AAA+_ATPase"/>
</dbReference>
<dbReference type="GO" id="GO:0016887">
    <property type="term" value="F:ATP hydrolysis activity"/>
    <property type="evidence" value="ECO:0007669"/>
    <property type="project" value="InterPro"/>
</dbReference>
<evidence type="ECO:0000313" key="3">
    <source>
        <dbReference type="EMBL" id="QNO51323.1"/>
    </source>
</evidence>
<name>A0A7G9YTI9_9EURY</name>
<sequence length="734" mass="83849">MVLSVTWHSICSHNMTSYYDTNLQHISEEIRRVDLLIQLQVLKIRQKKEVVNGFQGLYVSDEEINTILEDTYPANDEDQHIQTIIELIAELEQEIEAKKVESLGRGITLTLPLLANSFGLTPLEIDVVLICMAPELDTKYERLYAYLHNDATKKQPSVDLILSLLCNSKEEKLYTRQIFDVSAPLVKHHILQFIDAPEEGKKTLLSRFIKVDDRIINYLLGFNLIDTKIEPFTELIQPQTDLEVIFLPEELKREIDSIINCRELTDGTKYFLHGPYGVGKKTVAQCICKELGMALLTVDIAYLVNTDADFEAVISRSFREAKLQDSAIFLAHFERLYSDDQKNVFYKNILFNALENCSGITFIASEQPLELGGGLAKEMFDIEIPIPDYAMRKTIWELYLTGKNSEEDVSALANKFKFTAGQIKDAIANARKLAVLQGREDFALEDLYNGCRAQSNQKLSALAKRIKPKYRWDDLILPKEKKEQLEEVKNYIKNKGVVYHDWGFDDKLSLGKGLNILFSGTSGTGKTMAAEVIASELKLDLYKIDLSMVVSKYIGETEKNLNRIFKEAEQSNAILFFDEADALFGKRSEVRDSHDRYANIEISYLLQKMEENEGIVIMATNLSQNIDDAFMRRMHFNVEFPFPEEEYRYKIWRSLIPKEAPIAEDIDFEFLAKKFKLAGGNIKNIVVNAAFLAAEESGVIGMEHIIKAAKREFQKIGKVCSQSEFGKYYEVVCK</sequence>
<dbReference type="GO" id="GO:0008237">
    <property type="term" value="F:metallopeptidase activity"/>
    <property type="evidence" value="ECO:0007669"/>
    <property type="project" value="UniProtKB-KW"/>
</dbReference>
<organism evidence="3">
    <name type="scientific">Candidatus Methanophagaceae archaeon ANME-1 ERB6</name>
    <dbReference type="NCBI Taxonomy" id="2759912"/>
    <lineage>
        <taxon>Archaea</taxon>
        <taxon>Methanobacteriati</taxon>
        <taxon>Methanobacteriota</taxon>
        <taxon>Stenosarchaea group</taxon>
        <taxon>Methanomicrobia</taxon>
        <taxon>Candidatus Methanophagales</taxon>
        <taxon>Candidatus Methanophagaceae</taxon>
    </lineage>
</organism>
<dbReference type="InterPro" id="IPR050168">
    <property type="entry name" value="AAA_ATPase_domain"/>
</dbReference>
<proteinExistence type="predicted"/>
<dbReference type="SMART" id="SM00382">
    <property type="entry name" value="AAA"/>
    <property type="match status" value="2"/>
</dbReference>
<dbReference type="CDD" id="cd19481">
    <property type="entry name" value="RecA-like_protease"/>
    <property type="match status" value="1"/>
</dbReference>
<feature type="domain" description="AAA+ ATPase" evidence="2">
    <location>
        <begin position="512"/>
        <end position="646"/>
    </location>
</feature>
<evidence type="ECO:0000259" key="2">
    <source>
        <dbReference type="SMART" id="SM00382"/>
    </source>
</evidence>
<dbReference type="AlphaFoldDB" id="A0A7G9YTI9"/>
<gene>
    <name evidence="3" type="primary">ftsH</name>
    <name evidence="3" type="ORF">HDBBLJII_00020</name>
</gene>
<dbReference type="Pfam" id="PF22977">
    <property type="entry name" value="WHD"/>
    <property type="match status" value="1"/>
</dbReference>
<keyword evidence="1" id="KW-0175">Coiled coil</keyword>
<feature type="domain" description="AAA+ ATPase" evidence="2">
    <location>
        <begin position="266"/>
        <end position="390"/>
    </location>
</feature>
<dbReference type="InterPro" id="IPR003959">
    <property type="entry name" value="ATPase_AAA_core"/>
</dbReference>
<keyword evidence="3" id="KW-0482">Metalloprotease</keyword>
<dbReference type="Gene3D" id="1.10.8.60">
    <property type="match status" value="1"/>
</dbReference>
<dbReference type="SUPFAM" id="SSF52540">
    <property type="entry name" value="P-loop containing nucleoside triphosphate hydrolases"/>
    <property type="match status" value="2"/>
</dbReference>
<reference evidence="3" key="1">
    <citation type="submission" date="2020-06" db="EMBL/GenBank/DDBJ databases">
        <title>Unique genomic features of the anaerobic methanotrophic archaea.</title>
        <authorList>
            <person name="Chadwick G.L."/>
            <person name="Skennerton C.T."/>
            <person name="Laso-Perez R."/>
            <person name="Leu A.O."/>
            <person name="Speth D.R."/>
            <person name="Yu H."/>
            <person name="Morgan-Lang C."/>
            <person name="Hatzenpichler R."/>
            <person name="Goudeau D."/>
            <person name="Malmstrom R."/>
            <person name="Brazelton W.J."/>
            <person name="Woyke T."/>
            <person name="Hallam S.J."/>
            <person name="Tyson G.W."/>
            <person name="Wegener G."/>
            <person name="Boetius A."/>
            <person name="Orphan V."/>
        </authorList>
    </citation>
    <scope>NUCLEOTIDE SEQUENCE</scope>
</reference>
<dbReference type="GO" id="GO:0005524">
    <property type="term" value="F:ATP binding"/>
    <property type="evidence" value="ECO:0007669"/>
    <property type="project" value="InterPro"/>
</dbReference>
<feature type="coiled-coil region" evidence="1">
    <location>
        <begin position="74"/>
        <end position="101"/>
    </location>
</feature>
<dbReference type="GO" id="GO:0006508">
    <property type="term" value="P:proteolysis"/>
    <property type="evidence" value="ECO:0007669"/>
    <property type="project" value="UniProtKB-KW"/>
</dbReference>
<dbReference type="InterPro" id="IPR027417">
    <property type="entry name" value="P-loop_NTPase"/>
</dbReference>
<keyword evidence="3" id="KW-0645">Protease</keyword>
<evidence type="ECO:0000256" key="1">
    <source>
        <dbReference type="SAM" id="Coils"/>
    </source>
</evidence>
<dbReference type="PANTHER" id="PTHR23077">
    <property type="entry name" value="AAA-FAMILY ATPASE"/>
    <property type="match status" value="1"/>
</dbReference>
<dbReference type="EMBL" id="MT631466">
    <property type="protein sequence ID" value="QNO51323.1"/>
    <property type="molecule type" value="Genomic_DNA"/>
</dbReference>
<accession>A0A7G9YTI9</accession>
<dbReference type="Gene3D" id="3.40.50.300">
    <property type="entry name" value="P-loop containing nucleotide triphosphate hydrolases"/>
    <property type="match status" value="2"/>
</dbReference>
<dbReference type="InterPro" id="IPR054472">
    <property type="entry name" value="WHD"/>
</dbReference>
<dbReference type="Pfam" id="PF00004">
    <property type="entry name" value="AAA"/>
    <property type="match status" value="2"/>
</dbReference>
<dbReference type="EC" id="3.4.24.-" evidence="3"/>
<keyword evidence="3" id="KW-0378">Hydrolase</keyword>
<dbReference type="PANTHER" id="PTHR23077:SF117">
    <property type="entry name" value="AAA+ ATPASE DOMAIN-CONTAINING PROTEIN"/>
    <property type="match status" value="1"/>
</dbReference>
<protein>
    <submittedName>
        <fullName evidence="3">ATP-dependent zinc metalloprotease FtsH</fullName>
        <ecNumber evidence="3">3.4.24.-</ecNumber>
    </submittedName>
</protein>